<sequence length="178" mass="20642">MTDRKTELLKTVRDLLTPGVVCFISIIMMFFVLCVSEEYSPSLLLWLLEFCAFAIGCAAMVWSFFQRTRYALIAVSIGLVIGISLGVWRWQIDTYCESDNVDDVHILRWINRSDVPVHISLNGDGWNNRGPLSESGKRHGEWTLFTYRPEFDIQTVWYWYGEEVSEGEWVLRNSQVSD</sequence>
<gene>
    <name evidence="2" type="ORF">KOR42_06220</name>
</gene>
<keyword evidence="3" id="KW-1185">Reference proteome</keyword>
<protein>
    <submittedName>
        <fullName evidence="2">Uncharacterized protein</fullName>
    </submittedName>
</protein>
<comment type="caution">
    <text evidence="2">The sequence shown here is derived from an EMBL/GenBank/DDBJ whole genome shotgun (WGS) entry which is preliminary data.</text>
</comment>
<dbReference type="Proteomes" id="UP000317243">
    <property type="component" value="Unassembled WGS sequence"/>
</dbReference>
<name>A0A5C5X2A8_9PLAN</name>
<feature type="transmembrane region" description="Helical" evidence="1">
    <location>
        <begin position="15"/>
        <end position="36"/>
    </location>
</feature>
<reference evidence="2 3" key="1">
    <citation type="submission" date="2019-02" db="EMBL/GenBank/DDBJ databases">
        <title>Deep-cultivation of Planctomycetes and their phenomic and genomic characterization uncovers novel biology.</title>
        <authorList>
            <person name="Wiegand S."/>
            <person name="Jogler M."/>
            <person name="Boedeker C."/>
            <person name="Pinto D."/>
            <person name="Vollmers J."/>
            <person name="Rivas-Marin E."/>
            <person name="Kohn T."/>
            <person name="Peeters S.H."/>
            <person name="Heuer A."/>
            <person name="Rast P."/>
            <person name="Oberbeckmann S."/>
            <person name="Bunk B."/>
            <person name="Jeske O."/>
            <person name="Meyerdierks A."/>
            <person name="Storesund J.E."/>
            <person name="Kallscheuer N."/>
            <person name="Luecker S."/>
            <person name="Lage O.M."/>
            <person name="Pohl T."/>
            <person name="Merkel B.J."/>
            <person name="Hornburger P."/>
            <person name="Mueller R.-W."/>
            <person name="Bruemmer F."/>
            <person name="Labrenz M."/>
            <person name="Spormann A.M."/>
            <person name="Op Den Camp H."/>
            <person name="Overmann J."/>
            <person name="Amann R."/>
            <person name="Jetten M.S.M."/>
            <person name="Mascher T."/>
            <person name="Medema M.H."/>
            <person name="Devos D.P."/>
            <person name="Kaster A.-K."/>
            <person name="Ovreas L."/>
            <person name="Rohde M."/>
            <person name="Galperin M.Y."/>
            <person name="Jogler C."/>
        </authorList>
    </citation>
    <scope>NUCLEOTIDE SEQUENCE [LARGE SCALE GENOMIC DNA]</scope>
    <source>
        <strain evidence="2 3">KOR42</strain>
    </source>
</reference>
<feature type="transmembrane region" description="Helical" evidence="1">
    <location>
        <begin position="70"/>
        <end position="88"/>
    </location>
</feature>
<keyword evidence="1" id="KW-1133">Transmembrane helix</keyword>
<dbReference type="EMBL" id="SIHI01000001">
    <property type="protein sequence ID" value="TWT57264.1"/>
    <property type="molecule type" value="Genomic_DNA"/>
</dbReference>
<dbReference type="RefSeq" id="WP_146507120.1">
    <property type="nucleotide sequence ID" value="NZ_SIHI01000001.1"/>
</dbReference>
<evidence type="ECO:0000313" key="2">
    <source>
        <dbReference type="EMBL" id="TWT57264.1"/>
    </source>
</evidence>
<proteinExistence type="predicted"/>
<dbReference type="OrthoDB" id="10016369at2"/>
<organism evidence="2 3">
    <name type="scientific">Thalassoglobus neptunius</name>
    <dbReference type="NCBI Taxonomy" id="1938619"/>
    <lineage>
        <taxon>Bacteria</taxon>
        <taxon>Pseudomonadati</taxon>
        <taxon>Planctomycetota</taxon>
        <taxon>Planctomycetia</taxon>
        <taxon>Planctomycetales</taxon>
        <taxon>Planctomycetaceae</taxon>
        <taxon>Thalassoglobus</taxon>
    </lineage>
</organism>
<accession>A0A5C5X2A8</accession>
<evidence type="ECO:0000313" key="3">
    <source>
        <dbReference type="Proteomes" id="UP000317243"/>
    </source>
</evidence>
<keyword evidence="1" id="KW-0812">Transmembrane</keyword>
<keyword evidence="1" id="KW-0472">Membrane</keyword>
<dbReference type="AlphaFoldDB" id="A0A5C5X2A8"/>
<evidence type="ECO:0000256" key="1">
    <source>
        <dbReference type="SAM" id="Phobius"/>
    </source>
</evidence>
<feature type="transmembrane region" description="Helical" evidence="1">
    <location>
        <begin position="43"/>
        <end position="64"/>
    </location>
</feature>